<feature type="region of interest" description="Disordered" evidence="1">
    <location>
        <begin position="157"/>
        <end position="183"/>
    </location>
</feature>
<evidence type="ECO:0000313" key="3">
    <source>
        <dbReference type="EMBL" id="AMD86808.1"/>
    </source>
</evidence>
<sequence>MARSTEHTPDDGARGSAPGAGERVREWFRGGDPDGRAKIDQWFHGYTDKPEGYTFGMMGPAMVLSVLAAVLYPLTKGWGSVVCLVLALVLLLVRQSVERQVAAAATEIVEAEEQYKRTRDPEYLDFTVLRAGGLLESNKMLTSQTREWLAGRVAWAEDQRSRNERRAAKKQARSARRHGGEGK</sequence>
<dbReference type="AlphaFoldDB" id="A0A109W7E5"/>
<keyword evidence="4" id="KW-1185">Reference proteome</keyword>
<proteinExistence type="predicted"/>
<dbReference type="KEGG" id="ard:AXF14_03330"/>
<organism evidence="3 4">
    <name type="scientific">Actinomyces radicidentis</name>
    <dbReference type="NCBI Taxonomy" id="111015"/>
    <lineage>
        <taxon>Bacteria</taxon>
        <taxon>Bacillati</taxon>
        <taxon>Actinomycetota</taxon>
        <taxon>Actinomycetes</taxon>
        <taxon>Actinomycetales</taxon>
        <taxon>Actinomycetaceae</taxon>
        <taxon>Actinomyces</taxon>
    </lineage>
</organism>
<keyword evidence="2" id="KW-1133">Transmembrane helix</keyword>
<feature type="region of interest" description="Disordered" evidence="1">
    <location>
        <begin position="1"/>
        <end position="32"/>
    </location>
</feature>
<feature type="compositionally biased region" description="Basic and acidic residues" evidence="1">
    <location>
        <begin position="157"/>
        <end position="166"/>
    </location>
</feature>
<feature type="compositionally biased region" description="Basic residues" evidence="1">
    <location>
        <begin position="167"/>
        <end position="177"/>
    </location>
</feature>
<keyword evidence="2" id="KW-0472">Membrane</keyword>
<dbReference type="OrthoDB" id="5689045at2"/>
<feature type="transmembrane region" description="Helical" evidence="2">
    <location>
        <begin position="77"/>
        <end position="93"/>
    </location>
</feature>
<feature type="transmembrane region" description="Helical" evidence="2">
    <location>
        <begin position="52"/>
        <end position="71"/>
    </location>
</feature>
<evidence type="ECO:0000313" key="4">
    <source>
        <dbReference type="Proteomes" id="UP000065220"/>
    </source>
</evidence>
<feature type="compositionally biased region" description="Basic and acidic residues" evidence="1">
    <location>
        <begin position="1"/>
        <end position="13"/>
    </location>
</feature>
<accession>A0A109W7E5</accession>
<dbReference type="STRING" id="111015.AXF14_03330"/>
<gene>
    <name evidence="3" type="ORF">AXF14_03330</name>
</gene>
<feature type="compositionally biased region" description="Basic and acidic residues" evidence="1">
    <location>
        <begin position="22"/>
        <end position="32"/>
    </location>
</feature>
<protein>
    <submittedName>
        <fullName evidence="3">Uncharacterized protein</fullName>
    </submittedName>
</protein>
<dbReference type="RefSeq" id="WP_067940830.1">
    <property type="nucleotide sequence ID" value="NZ_CP014228.1"/>
</dbReference>
<dbReference type="Proteomes" id="UP000065220">
    <property type="component" value="Chromosome"/>
</dbReference>
<name>A0A109W7E5_ACTRD</name>
<evidence type="ECO:0000256" key="2">
    <source>
        <dbReference type="SAM" id="Phobius"/>
    </source>
</evidence>
<reference evidence="4" key="1">
    <citation type="submission" date="2016-02" db="EMBL/GenBank/DDBJ databases">
        <authorList>
            <person name="Holder M.E."/>
            <person name="Ajami N.J."/>
            <person name="Petrosino J.F."/>
        </authorList>
    </citation>
    <scope>NUCLEOTIDE SEQUENCE [LARGE SCALE GENOMIC DNA]</scope>
    <source>
        <strain evidence="4">CCUG 36733</strain>
    </source>
</reference>
<evidence type="ECO:0000256" key="1">
    <source>
        <dbReference type="SAM" id="MobiDB-lite"/>
    </source>
</evidence>
<keyword evidence="2" id="KW-0812">Transmembrane</keyword>
<dbReference type="EMBL" id="CP014228">
    <property type="protein sequence ID" value="AMD86808.1"/>
    <property type="molecule type" value="Genomic_DNA"/>
</dbReference>